<dbReference type="AlphaFoldDB" id="A0A5Q0MBG6"/>
<evidence type="ECO:0000313" key="2">
    <source>
        <dbReference type="EMBL" id="QFZ86846.1"/>
    </source>
</evidence>
<dbReference type="Pfam" id="PF00561">
    <property type="entry name" value="Abhydrolase_1"/>
    <property type="match status" value="1"/>
</dbReference>
<evidence type="ECO:0000259" key="1">
    <source>
        <dbReference type="Pfam" id="PF00561"/>
    </source>
</evidence>
<dbReference type="RefSeq" id="WP_153285293.1">
    <property type="nucleotide sequence ID" value="NZ_CP045644.1"/>
</dbReference>
<dbReference type="PRINTS" id="PR00111">
    <property type="entry name" value="ABHYDROLASE"/>
</dbReference>
<accession>A0A5Q0MBG6</accession>
<reference evidence="2 3" key="1">
    <citation type="submission" date="2019-10" db="EMBL/GenBank/DDBJ databases">
        <title>Complete genome sequence of Variovorax paradoxus 5C-2.</title>
        <authorList>
            <person name="Gogoleva N.E."/>
            <person name="Balkin A.S."/>
        </authorList>
    </citation>
    <scope>NUCLEOTIDE SEQUENCE [LARGE SCALE GENOMIC DNA]</scope>
    <source>
        <strain evidence="2 3">5C-2</strain>
    </source>
</reference>
<name>A0A5Q0MBG6_VARPD</name>
<dbReference type="EMBL" id="CP045644">
    <property type="protein sequence ID" value="QFZ86846.1"/>
    <property type="molecule type" value="Genomic_DNA"/>
</dbReference>
<protein>
    <submittedName>
        <fullName evidence="2">Alpha/beta fold hydrolase</fullName>
    </submittedName>
</protein>
<dbReference type="Proteomes" id="UP000326780">
    <property type="component" value="Chromosome"/>
</dbReference>
<dbReference type="InterPro" id="IPR051340">
    <property type="entry name" value="Haloalkane_dehalogenase"/>
</dbReference>
<sequence length="318" mass="35788">MSAPAGARAAPASAAAGTTAVTHRTLQIDGVEVFYRVAGPVGAPVLLLPHGYPCSSYQYRALMPALADRWRVVAPDFPGFGYSGTPDEHFTYDFDGYADFLDRFTAALELRRYALYLHDYGSQIGLRHAIRRSGRVTALIIQNGDIYEDTLGPKYAAIQAYWNDPSPAHLAVLERAVSEEGFREEFIGEVASRVAPRLAPDLWRLHWQLMNTPARRGIALGLMKGLKENLRWFPRYQEYLRTYRPPTLILWGPQDGYMPIEAGRAYLRDLPDAQFHSFDDGGHWLLETHLAEVLPRLRDFLERHLPVPSARTIEGVPV</sequence>
<dbReference type="SUPFAM" id="SSF53474">
    <property type="entry name" value="alpha/beta-Hydrolases"/>
    <property type="match status" value="1"/>
</dbReference>
<feature type="domain" description="AB hydrolase-1" evidence="1">
    <location>
        <begin position="44"/>
        <end position="289"/>
    </location>
</feature>
<proteinExistence type="predicted"/>
<dbReference type="Gene3D" id="3.40.50.1820">
    <property type="entry name" value="alpha/beta hydrolase"/>
    <property type="match status" value="1"/>
</dbReference>
<dbReference type="InterPro" id="IPR000073">
    <property type="entry name" value="AB_hydrolase_1"/>
</dbReference>
<organism evidence="2 3">
    <name type="scientific">Variovorax paradoxus</name>
    <dbReference type="NCBI Taxonomy" id="34073"/>
    <lineage>
        <taxon>Bacteria</taxon>
        <taxon>Pseudomonadati</taxon>
        <taxon>Pseudomonadota</taxon>
        <taxon>Betaproteobacteria</taxon>
        <taxon>Burkholderiales</taxon>
        <taxon>Comamonadaceae</taxon>
        <taxon>Variovorax</taxon>
    </lineage>
</organism>
<dbReference type="PANTHER" id="PTHR42977">
    <property type="entry name" value="HYDROLASE-RELATED"/>
    <property type="match status" value="1"/>
</dbReference>
<dbReference type="PANTHER" id="PTHR42977:SF1">
    <property type="entry name" value="BLR6576 PROTEIN"/>
    <property type="match status" value="1"/>
</dbReference>
<dbReference type="GO" id="GO:0004301">
    <property type="term" value="F:epoxide hydrolase activity"/>
    <property type="evidence" value="ECO:0007669"/>
    <property type="project" value="TreeGrafter"/>
</dbReference>
<dbReference type="InterPro" id="IPR029058">
    <property type="entry name" value="AB_hydrolase_fold"/>
</dbReference>
<keyword evidence="2" id="KW-0378">Hydrolase</keyword>
<gene>
    <name evidence="2" type="ORF">GFK26_30745</name>
</gene>
<evidence type="ECO:0000313" key="3">
    <source>
        <dbReference type="Proteomes" id="UP000326780"/>
    </source>
</evidence>